<reference evidence="2" key="1">
    <citation type="submission" date="2016-10" db="EMBL/GenBank/DDBJ databases">
        <authorList>
            <person name="Varghese N."/>
            <person name="Submissions S."/>
        </authorList>
    </citation>
    <scope>NUCLEOTIDE SEQUENCE [LARGE SCALE GENOMIC DNA]</scope>
    <source>
        <strain evidence="2">CGMCC 1.9108</strain>
    </source>
</reference>
<accession>A0A1G6IA83</accession>
<proteinExistence type="predicted"/>
<sequence>MTPREFVISESIQAPTGNDGRYEYRVWPRPGHPAIAILNSNWPLVAAERRSDIYLVHAASDRILVKLRSGRRLEIKRREGDVGRIQYWTMPFTSEFPLTASGRHRLAGALSLHGDLPRAASLSPAHLLAAIDARDGRVFPQTVRKSRMLFRNGGCRAEICRVAVGGWTGRTVALEAPDLPSIALAIDPLHLGTLANRSYGDALSRLFAPHLERRGTPLDRPGLLVRTQLQEKKSQ</sequence>
<name>A0A1G6IA83_9RHOB</name>
<dbReference type="OrthoDB" id="7852562at2"/>
<dbReference type="EMBL" id="FMZV01000001">
    <property type="protein sequence ID" value="SDC03452.1"/>
    <property type="molecule type" value="Genomic_DNA"/>
</dbReference>
<evidence type="ECO:0000313" key="2">
    <source>
        <dbReference type="Proteomes" id="UP000199628"/>
    </source>
</evidence>
<dbReference type="RefSeq" id="WP_093026733.1">
    <property type="nucleotide sequence ID" value="NZ_FMZV01000001.1"/>
</dbReference>
<dbReference type="STRING" id="639004.SAMN04488239_10169"/>
<evidence type="ECO:0000313" key="1">
    <source>
        <dbReference type="EMBL" id="SDC03452.1"/>
    </source>
</evidence>
<dbReference type="Proteomes" id="UP000199628">
    <property type="component" value="Unassembled WGS sequence"/>
</dbReference>
<dbReference type="AlphaFoldDB" id="A0A1G6IA83"/>
<protein>
    <submittedName>
        <fullName evidence="1">Uncharacterized protein</fullName>
    </submittedName>
</protein>
<keyword evidence="2" id="KW-1185">Reference proteome</keyword>
<organism evidence="1 2">
    <name type="scientific">Ruegeria marina</name>
    <dbReference type="NCBI Taxonomy" id="639004"/>
    <lineage>
        <taxon>Bacteria</taxon>
        <taxon>Pseudomonadati</taxon>
        <taxon>Pseudomonadota</taxon>
        <taxon>Alphaproteobacteria</taxon>
        <taxon>Rhodobacterales</taxon>
        <taxon>Roseobacteraceae</taxon>
        <taxon>Ruegeria</taxon>
    </lineage>
</organism>
<gene>
    <name evidence="1" type="ORF">SAMN04488239_10169</name>
</gene>